<sequence length="141" mass="15854">MTARRLQLPDGDAPTWAWLTEEKPLDLPVLARDICWRYRNEFPDEEERYGAAGDAWCVHDTQYLLHWGAEAVNGYLNMRYQVSWLARVLEARGFPLDRLARNLDIGADVVLSQVSGADGVQLAGVLTDAAAYVRSQGTFLD</sequence>
<accession>A0A6J4NB02</accession>
<dbReference type="AlphaFoldDB" id="A0A6J4NB02"/>
<proteinExistence type="predicted"/>
<organism evidence="1">
    <name type="scientific">uncultured Propionibacteriaceae bacterium</name>
    <dbReference type="NCBI Taxonomy" id="257457"/>
    <lineage>
        <taxon>Bacteria</taxon>
        <taxon>Bacillati</taxon>
        <taxon>Actinomycetota</taxon>
        <taxon>Actinomycetes</taxon>
        <taxon>Propionibacteriales</taxon>
        <taxon>Propionibacteriaceae</taxon>
        <taxon>environmental samples</taxon>
    </lineage>
</organism>
<evidence type="ECO:0000313" key="1">
    <source>
        <dbReference type="EMBL" id="CAA9383447.1"/>
    </source>
</evidence>
<protein>
    <submittedName>
        <fullName evidence="1">Uncharacterized protein</fullName>
    </submittedName>
</protein>
<dbReference type="EMBL" id="CADCUO010000067">
    <property type="protein sequence ID" value="CAA9383447.1"/>
    <property type="molecule type" value="Genomic_DNA"/>
</dbReference>
<name>A0A6J4NB02_9ACTN</name>
<reference evidence="1" key="1">
    <citation type="submission" date="2020-02" db="EMBL/GenBank/DDBJ databases">
        <authorList>
            <person name="Meier V. D."/>
        </authorList>
    </citation>
    <scope>NUCLEOTIDE SEQUENCE</scope>
    <source>
        <strain evidence="1">AVDCRST_MAG75</strain>
    </source>
</reference>
<gene>
    <name evidence="1" type="ORF">AVDCRST_MAG75-1129</name>
</gene>